<feature type="region of interest" description="Disordered" evidence="1">
    <location>
        <begin position="67"/>
        <end position="91"/>
    </location>
</feature>
<evidence type="ECO:0000256" key="1">
    <source>
        <dbReference type="SAM" id="MobiDB-lite"/>
    </source>
</evidence>
<accession>A0A021VYS1</accession>
<keyword evidence="3" id="KW-1185">Reference proteome</keyword>
<keyword evidence="2" id="KW-0808">Transferase</keyword>
<dbReference type="OrthoDB" id="3190820at2"/>
<reference evidence="2 3" key="1">
    <citation type="submission" date="2014-01" db="EMBL/GenBank/DDBJ databases">
        <title>Actinotalea ferrariae CF5-4.</title>
        <authorList>
            <person name="Chen F."/>
            <person name="Li Y."/>
            <person name="Wang G."/>
        </authorList>
    </citation>
    <scope>NUCLEOTIDE SEQUENCE [LARGE SCALE GENOMIC DNA]</scope>
    <source>
        <strain evidence="2 3">CF5-4</strain>
    </source>
</reference>
<dbReference type="EMBL" id="AXCW01000003">
    <property type="protein sequence ID" value="EYR65165.1"/>
    <property type="molecule type" value="Genomic_DNA"/>
</dbReference>
<name>A0A021VYS1_9CELL</name>
<dbReference type="Proteomes" id="UP000019753">
    <property type="component" value="Unassembled WGS sequence"/>
</dbReference>
<protein>
    <submittedName>
        <fullName evidence="2">Acetyltransferase</fullName>
    </submittedName>
</protein>
<gene>
    <name evidence="2" type="ORF">N866_10145</name>
</gene>
<dbReference type="GO" id="GO:0016740">
    <property type="term" value="F:transferase activity"/>
    <property type="evidence" value="ECO:0007669"/>
    <property type="project" value="UniProtKB-KW"/>
</dbReference>
<dbReference type="AlphaFoldDB" id="A0A021VYS1"/>
<sequence length="91" mass="9964">MILRNVVPNADADLARRLLVVQHEAYAREAELIQDDRIPPLHEDLDTLRSAPVTWVAAFDDAELLGAASQRSRSGSCSPRDPTWSTSSPGP</sequence>
<comment type="caution">
    <text evidence="2">The sequence shown here is derived from an EMBL/GenBank/DDBJ whole genome shotgun (WGS) entry which is preliminary data.</text>
</comment>
<evidence type="ECO:0000313" key="2">
    <source>
        <dbReference type="EMBL" id="EYR65165.1"/>
    </source>
</evidence>
<dbReference type="RefSeq" id="WP_081802197.1">
    <property type="nucleotide sequence ID" value="NZ_AXCW01000003.1"/>
</dbReference>
<proteinExistence type="predicted"/>
<evidence type="ECO:0000313" key="3">
    <source>
        <dbReference type="Proteomes" id="UP000019753"/>
    </source>
</evidence>
<organism evidence="2 3">
    <name type="scientific">Actinotalea ferrariae CF5-4</name>
    <dbReference type="NCBI Taxonomy" id="948458"/>
    <lineage>
        <taxon>Bacteria</taxon>
        <taxon>Bacillati</taxon>
        <taxon>Actinomycetota</taxon>
        <taxon>Actinomycetes</taxon>
        <taxon>Micrococcales</taxon>
        <taxon>Cellulomonadaceae</taxon>
        <taxon>Actinotalea</taxon>
    </lineage>
</organism>
<feature type="compositionally biased region" description="Polar residues" evidence="1">
    <location>
        <begin position="69"/>
        <end position="91"/>
    </location>
</feature>